<dbReference type="RefSeq" id="WP_182414320.1">
    <property type="nucleotide sequence ID" value="NZ_CP055153.1"/>
</dbReference>
<name>A0A7L7L426_9BACT</name>
<evidence type="ECO:0000313" key="3">
    <source>
        <dbReference type="EMBL" id="QMU27119.1"/>
    </source>
</evidence>
<accession>A0A7L7L426</accession>
<reference evidence="3 4" key="1">
    <citation type="submission" date="2020-06" db="EMBL/GenBank/DDBJ databases">
        <authorList>
            <person name="Hwang Y.J."/>
        </authorList>
    </citation>
    <scope>NUCLEOTIDE SEQUENCE [LARGE SCALE GENOMIC DNA]</scope>
    <source>
        <strain evidence="3 4">KUDC8001</strain>
    </source>
</reference>
<sequence>MKRVVTIALLFLGVNFCFSQISKYNASKAANTNTIKAENLKNTLQKTIPVLIVDGFSNHDWKQTTAVIKWMLEKTGRFRVDVSTVPLDSTQLVNWKPAFSKYAVVIQNTNNINTPRLRWSAGAERALEQYVNGGGGLYILHSANNAFAQWPEYNKMIGLGWRPSTVGYALEIDSARKINRLPPGEGKGTGHGDRFDALIQILNRHPINQGYPAQWKTAYTEVYHYPRGPAENLTVLSYAYDSSATHKLWPVEWVVKYGKGRVYNSSMGHLWTGEVYPPAYRCVGFQTTVIRATEWLATGKVSYPVPKNFPAKESLSLNKESEFLNSQK</sequence>
<keyword evidence="1" id="KW-0732">Signal</keyword>
<dbReference type="InterPro" id="IPR029010">
    <property type="entry name" value="ThuA-like"/>
</dbReference>
<protein>
    <submittedName>
        <fullName evidence="3">ThuA domain-containing protein</fullName>
    </submittedName>
</protein>
<evidence type="ECO:0000313" key="4">
    <source>
        <dbReference type="Proteomes" id="UP000514509"/>
    </source>
</evidence>
<gene>
    <name evidence="3" type="ORF">HUW48_03325</name>
</gene>
<feature type="domain" description="ThuA-like" evidence="2">
    <location>
        <begin position="50"/>
        <end position="295"/>
    </location>
</feature>
<dbReference type="AlphaFoldDB" id="A0A7L7L426"/>
<dbReference type="InterPro" id="IPR029062">
    <property type="entry name" value="Class_I_gatase-like"/>
</dbReference>
<evidence type="ECO:0000259" key="2">
    <source>
        <dbReference type="Pfam" id="PF06283"/>
    </source>
</evidence>
<dbReference type="Proteomes" id="UP000514509">
    <property type="component" value="Chromosome"/>
</dbReference>
<feature type="signal peptide" evidence="1">
    <location>
        <begin position="1"/>
        <end position="19"/>
    </location>
</feature>
<dbReference type="KEGG" id="add:HUW48_03325"/>
<dbReference type="SUPFAM" id="SSF52317">
    <property type="entry name" value="Class I glutamine amidotransferase-like"/>
    <property type="match status" value="1"/>
</dbReference>
<keyword evidence="4" id="KW-1185">Reference proteome</keyword>
<dbReference type="EMBL" id="CP055153">
    <property type="protein sequence ID" value="QMU27119.1"/>
    <property type="molecule type" value="Genomic_DNA"/>
</dbReference>
<proteinExistence type="predicted"/>
<organism evidence="3 4">
    <name type="scientific">Adhaeribacter radiodurans</name>
    <dbReference type="NCBI Taxonomy" id="2745197"/>
    <lineage>
        <taxon>Bacteria</taxon>
        <taxon>Pseudomonadati</taxon>
        <taxon>Bacteroidota</taxon>
        <taxon>Cytophagia</taxon>
        <taxon>Cytophagales</taxon>
        <taxon>Hymenobacteraceae</taxon>
        <taxon>Adhaeribacter</taxon>
    </lineage>
</organism>
<evidence type="ECO:0000256" key="1">
    <source>
        <dbReference type="SAM" id="SignalP"/>
    </source>
</evidence>
<dbReference type="PANTHER" id="PTHR40469:SF2">
    <property type="entry name" value="GALACTOSE-BINDING DOMAIN-LIKE SUPERFAMILY PROTEIN"/>
    <property type="match status" value="1"/>
</dbReference>
<dbReference type="Pfam" id="PF06283">
    <property type="entry name" value="ThuA"/>
    <property type="match status" value="1"/>
</dbReference>
<reference evidence="3 4" key="2">
    <citation type="submission" date="2020-08" db="EMBL/GenBank/DDBJ databases">
        <title>Adhaeribacter dokdonensis sp. nov., isolated from the rhizosphere of Elymus tsukushiensis, a plant native to the Dokdo Islands, Republic of Korea.</title>
        <authorList>
            <person name="Ghim S.Y."/>
        </authorList>
    </citation>
    <scope>NUCLEOTIDE SEQUENCE [LARGE SCALE GENOMIC DNA]</scope>
    <source>
        <strain evidence="3 4">KUDC8001</strain>
    </source>
</reference>
<dbReference type="Gene3D" id="3.40.50.880">
    <property type="match status" value="1"/>
</dbReference>
<feature type="chain" id="PRO_5029565675" evidence="1">
    <location>
        <begin position="20"/>
        <end position="328"/>
    </location>
</feature>
<dbReference type="PANTHER" id="PTHR40469">
    <property type="entry name" value="SECRETED GLYCOSYL HYDROLASE"/>
    <property type="match status" value="1"/>
</dbReference>